<evidence type="ECO:0000256" key="6">
    <source>
        <dbReference type="RuleBase" id="RU363032"/>
    </source>
</evidence>
<dbReference type="GO" id="GO:0031460">
    <property type="term" value="P:glycine betaine transport"/>
    <property type="evidence" value="ECO:0007669"/>
    <property type="project" value="TreeGrafter"/>
</dbReference>
<protein>
    <submittedName>
        <fullName evidence="8">ABC transporter permease</fullName>
    </submittedName>
</protein>
<dbReference type="Proteomes" id="UP000427906">
    <property type="component" value="Chromosome"/>
</dbReference>
<dbReference type="InterPro" id="IPR051204">
    <property type="entry name" value="ABC_transp_perm/SBD"/>
</dbReference>
<evidence type="ECO:0000313" key="8">
    <source>
        <dbReference type="EMBL" id="BBO69356.1"/>
    </source>
</evidence>
<comment type="subcellular location">
    <subcellularLocation>
        <location evidence="1 6">Cell membrane</location>
        <topology evidence="1 6">Multi-pass membrane protein</topology>
    </subcellularLocation>
</comment>
<dbReference type="GO" id="GO:0005886">
    <property type="term" value="C:plasma membrane"/>
    <property type="evidence" value="ECO:0007669"/>
    <property type="project" value="UniProtKB-SubCell"/>
</dbReference>
<keyword evidence="2 6" id="KW-0813">Transport</keyword>
<feature type="transmembrane region" description="Helical" evidence="6">
    <location>
        <begin position="213"/>
        <end position="231"/>
    </location>
</feature>
<dbReference type="PROSITE" id="PS50928">
    <property type="entry name" value="ABC_TM1"/>
    <property type="match status" value="1"/>
</dbReference>
<feature type="transmembrane region" description="Helical" evidence="6">
    <location>
        <begin position="112"/>
        <end position="130"/>
    </location>
</feature>
<evidence type="ECO:0000259" key="7">
    <source>
        <dbReference type="PROSITE" id="PS50928"/>
    </source>
</evidence>
<dbReference type="Pfam" id="PF00528">
    <property type="entry name" value="BPD_transp_1"/>
    <property type="match status" value="1"/>
</dbReference>
<dbReference type="InterPro" id="IPR000515">
    <property type="entry name" value="MetI-like"/>
</dbReference>
<accession>A0A5K7YJH8</accession>
<gene>
    <name evidence="8" type="ORF">DSCA_32860</name>
</gene>
<dbReference type="OrthoDB" id="9781705at2"/>
<dbReference type="EMBL" id="AP021874">
    <property type="protein sequence ID" value="BBO69356.1"/>
    <property type="molecule type" value="Genomic_DNA"/>
</dbReference>
<feature type="transmembrane region" description="Helical" evidence="6">
    <location>
        <begin position="54"/>
        <end position="74"/>
    </location>
</feature>
<evidence type="ECO:0000313" key="9">
    <source>
        <dbReference type="Proteomes" id="UP000427906"/>
    </source>
</evidence>
<name>A0A5K7YJH8_9BACT</name>
<dbReference type="CDD" id="cd06261">
    <property type="entry name" value="TM_PBP2"/>
    <property type="match status" value="1"/>
</dbReference>
<proteinExistence type="inferred from homology"/>
<keyword evidence="4 6" id="KW-1133">Transmembrane helix</keyword>
<keyword evidence="9" id="KW-1185">Reference proteome</keyword>
<dbReference type="AlphaFoldDB" id="A0A5K7YJH8"/>
<keyword evidence="3 6" id="KW-0812">Transmembrane</keyword>
<evidence type="ECO:0000256" key="5">
    <source>
        <dbReference type="ARBA" id="ARBA00023136"/>
    </source>
</evidence>
<evidence type="ECO:0000256" key="1">
    <source>
        <dbReference type="ARBA" id="ARBA00004651"/>
    </source>
</evidence>
<keyword evidence="5 6" id="KW-0472">Membrane</keyword>
<dbReference type="SUPFAM" id="SSF161098">
    <property type="entry name" value="MetI-like"/>
    <property type="match status" value="1"/>
</dbReference>
<feature type="transmembrane region" description="Helical" evidence="6">
    <location>
        <begin position="86"/>
        <end position="106"/>
    </location>
</feature>
<evidence type="ECO:0000256" key="3">
    <source>
        <dbReference type="ARBA" id="ARBA00022692"/>
    </source>
</evidence>
<dbReference type="PANTHER" id="PTHR30177:SF4">
    <property type="entry name" value="OSMOPROTECTANT IMPORT PERMEASE PROTEIN OSMW"/>
    <property type="match status" value="1"/>
</dbReference>
<dbReference type="InterPro" id="IPR035906">
    <property type="entry name" value="MetI-like_sf"/>
</dbReference>
<dbReference type="RefSeq" id="WP_155317405.1">
    <property type="nucleotide sequence ID" value="NZ_AP021874.1"/>
</dbReference>
<dbReference type="KEGG" id="dalk:DSCA_32860"/>
<evidence type="ECO:0000256" key="4">
    <source>
        <dbReference type="ARBA" id="ARBA00022989"/>
    </source>
</evidence>
<reference evidence="8 9" key="1">
    <citation type="submission" date="2019-11" db="EMBL/GenBank/DDBJ databases">
        <title>Comparative genomics of hydrocarbon-degrading Desulfosarcina strains.</title>
        <authorList>
            <person name="Watanabe M."/>
            <person name="Kojima H."/>
            <person name="Fukui M."/>
        </authorList>
    </citation>
    <scope>NUCLEOTIDE SEQUENCE [LARGE SCALE GENOMIC DNA]</scope>
    <source>
        <strain evidence="8 9">PL12</strain>
    </source>
</reference>
<evidence type="ECO:0000256" key="2">
    <source>
        <dbReference type="ARBA" id="ARBA00022448"/>
    </source>
</evidence>
<sequence>MNTAIQLIRRSKTLFLYILIGVVYLAGVFSESTGLIQEFRDTYEDWIYLLRQNIAIVFSSGITASLLGIGSGILMTRPWFKRYAELFAQGFNILSAVPTLAILAIIMTLTGLGFKSAFIGLATVTILPVVRNTYQGISEVPEHMIEAARGQGMTDQQILWKVQIPNALYVISAGIRTGFALNVGTSPLITLIAADSLGEYIFTGIQLNEFNSLLIGSLSVAVLAILTDFILSKIQFWLLPRGVNPQRFANE</sequence>
<dbReference type="Gene3D" id="1.10.3720.10">
    <property type="entry name" value="MetI-like"/>
    <property type="match status" value="1"/>
</dbReference>
<dbReference type="GO" id="GO:0055085">
    <property type="term" value="P:transmembrane transport"/>
    <property type="evidence" value="ECO:0007669"/>
    <property type="project" value="InterPro"/>
</dbReference>
<feature type="domain" description="ABC transmembrane type-1" evidence="7">
    <location>
        <begin position="50"/>
        <end position="231"/>
    </location>
</feature>
<organism evidence="8 9">
    <name type="scientific">Desulfosarcina alkanivorans</name>
    <dbReference type="NCBI Taxonomy" id="571177"/>
    <lineage>
        <taxon>Bacteria</taxon>
        <taxon>Pseudomonadati</taxon>
        <taxon>Thermodesulfobacteriota</taxon>
        <taxon>Desulfobacteria</taxon>
        <taxon>Desulfobacterales</taxon>
        <taxon>Desulfosarcinaceae</taxon>
        <taxon>Desulfosarcina</taxon>
    </lineage>
</organism>
<dbReference type="PANTHER" id="PTHR30177">
    <property type="entry name" value="GLYCINE BETAINE/L-PROLINE TRANSPORT SYSTEM PERMEASE PROTEIN PROW"/>
    <property type="match status" value="1"/>
</dbReference>
<comment type="similarity">
    <text evidence="6">Belongs to the binding-protein-dependent transport system permease family.</text>
</comment>